<dbReference type="OrthoDB" id="434962at2"/>
<sequence length="819" mass="90978">MSEVLFDEVDLLPLVVGKEGFPAEERPLESLCGFLVVVGKARERDGLLVQSCICGCSRRQCGEEADVDVRYLNDPSNFSSDVCAFQGRAFFPPFAELQAVATRRGIKNTAQYREAFTRGYLPKCSPKDPIEYAEWTSWADFTGDADYFSDSELYNGLIALDLESLGLLPRPERRRFLLVSRYWKSIKEKAKELGIEEKDIPDRMAEIATAISGQTPDDDGGTSKDGNGGGQGRGGGKAKTPGRLTLSEEACTLVNSVTLWLPSAHELQQEIINGFYHHVWEMLDREDTLKGNGIEAVEANVLARLSDLKPELVSEFRRQYEGVCAHRIKGRNWMQAYSLWYAHEHRRFINSSAAGLGKTRTIPGVVSTFDIHLTVLFSPKKITNEDNPQLAQEMKAEDPAAVIHFSDRGVPTYLEPGKHHYFVCNSEKLQQGPKTKAMVDALIAHDPGLIVFDEGHLLVSSNLVDPEVGETEKDTKYKPRMEGLRYLLGKLAFDTRIIVLTGTPVRVDAREGQALFELVGEDVGEFSPEMSELNALRLRGRLQEFGFQFINHKLPTLRRYILPFRVPDDVAARLNNPGLSTLAKEKVRIEYALRDLYSLKGRVVINSESVDLPELDAIAIEDLASDEAEGGIDLSGLSHNRFPVVRLAYEPMERAVNPVFFTYFVDGPAATIAAFLDERGVKYRSCTGDSDDADLGAYLRDRDSCLIASSSWSTGVDGSQRVSNTLVTLGIPWHDSGHRQTIARIQRQGAVTPDGVPTTVVHEIIPVAINVAYDVKRLNKVYSRRSFTEVLSLGEIEGNDDSDELFAAVNSLMDKSESS</sequence>
<proteinExistence type="predicted"/>
<accession>A0A4V2G1E1</accession>
<name>A0A4V2G1E1_9BACT</name>
<comment type="caution">
    <text evidence="2">The sequence shown here is derived from an EMBL/GenBank/DDBJ whole genome shotgun (WGS) entry which is preliminary data.</text>
</comment>
<gene>
    <name evidence="2" type="ORF">BDD14_6489</name>
</gene>
<evidence type="ECO:0000256" key="1">
    <source>
        <dbReference type="SAM" id="MobiDB-lite"/>
    </source>
</evidence>
<evidence type="ECO:0008006" key="4">
    <source>
        <dbReference type="Google" id="ProtNLM"/>
    </source>
</evidence>
<dbReference type="Gene3D" id="3.40.50.300">
    <property type="entry name" value="P-loop containing nucleotide triphosphate hydrolases"/>
    <property type="match status" value="1"/>
</dbReference>
<dbReference type="RefSeq" id="WP_130425288.1">
    <property type="nucleotide sequence ID" value="NZ_SHKW01000008.1"/>
</dbReference>
<evidence type="ECO:0000313" key="3">
    <source>
        <dbReference type="Proteomes" id="UP000292958"/>
    </source>
</evidence>
<reference evidence="2 3" key="1">
    <citation type="submission" date="2019-02" db="EMBL/GenBank/DDBJ databases">
        <title>Genomic Encyclopedia of Archaeal and Bacterial Type Strains, Phase II (KMG-II): from individual species to whole genera.</title>
        <authorList>
            <person name="Goeker M."/>
        </authorList>
    </citation>
    <scope>NUCLEOTIDE SEQUENCE [LARGE SCALE GENOMIC DNA]</scope>
    <source>
        <strain evidence="2 3">DSM 18101</strain>
    </source>
</reference>
<dbReference type="InterPro" id="IPR027417">
    <property type="entry name" value="P-loop_NTPase"/>
</dbReference>
<dbReference type="AlphaFoldDB" id="A0A4V2G1E1"/>
<feature type="compositionally biased region" description="Gly residues" evidence="1">
    <location>
        <begin position="226"/>
        <end position="237"/>
    </location>
</feature>
<keyword evidence="3" id="KW-1185">Reference proteome</keyword>
<dbReference type="SUPFAM" id="SSF52540">
    <property type="entry name" value="P-loop containing nucleoside triphosphate hydrolases"/>
    <property type="match status" value="2"/>
</dbReference>
<organism evidence="2 3">
    <name type="scientific">Edaphobacter modestus</name>
    <dbReference type="NCBI Taxonomy" id="388466"/>
    <lineage>
        <taxon>Bacteria</taxon>
        <taxon>Pseudomonadati</taxon>
        <taxon>Acidobacteriota</taxon>
        <taxon>Terriglobia</taxon>
        <taxon>Terriglobales</taxon>
        <taxon>Acidobacteriaceae</taxon>
        <taxon>Edaphobacter</taxon>
    </lineage>
</organism>
<dbReference type="EMBL" id="SHKW01000008">
    <property type="protein sequence ID" value="RZU28906.1"/>
    <property type="molecule type" value="Genomic_DNA"/>
</dbReference>
<evidence type="ECO:0000313" key="2">
    <source>
        <dbReference type="EMBL" id="RZU28906.1"/>
    </source>
</evidence>
<dbReference type="Proteomes" id="UP000292958">
    <property type="component" value="Unassembled WGS sequence"/>
</dbReference>
<feature type="region of interest" description="Disordered" evidence="1">
    <location>
        <begin position="211"/>
        <end position="242"/>
    </location>
</feature>
<protein>
    <recommendedName>
        <fullName evidence="4">Helicase ATP-binding domain-containing protein</fullName>
    </recommendedName>
</protein>